<evidence type="ECO:0000256" key="1">
    <source>
        <dbReference type="ARBA" id="ARBA00005700"/>
    </source>
</evidence>
<dbReference type="GO" id="GO:0005524">
    <property type="term" value="F:ATP binding"/>
    <property type="evidence" value="ECO:0007669"/>
    <property type="project" value="UniProtKB-KW"/>
</dbReference>
<dbReference type="GO" id="GO:0016740">
    <property type="term" value="F:transferase activity"/>
    <property type="evidence" value="ECO:0007669"/>
    <property type="project" value="UniProtKB-KW"/>
</dbReference>
<proteinExistence type="inferred from homology"/>
<keyword evidence="6" id="KW-0255">Endonuclease</keyword>
<dbReference type="GO" id="GO:0004527">
    <property type="term" value="F:exonuclease activity"/>
    <property type="evidence" value="ECO:0007669"/>
    <property type="project" value="UniProtKB-KW"/>
</dbReference>
<evidence type="ECO:0000256" key="3">
    <source>
        <dbReference type="ARBA" id="ARBA00022679"/>
    </source>
</evidence>
<dbReference type="InterPro" id="IPR000160">
    <property type="entry name" value="GGDEF_dom"/>
</dbReference>
<keyword evidence="10" id="KW-0051">Antiviral defense</keyword>
<dbReference type="OrthoDB" id="9768769at2"/>
<dbReference type="InterPro" id="IPR052117">
    <property type="entry name" value="Cas10/Csm1_subtype-III-A"/>
</dbReference>
<dbReference type="NCBIfam" id="TIGR02578">
    <property type="entry name" value="cas_TM1811_Csm1"/>
    <property type="match status" value="1"/>
</dbReference>
<evidence type="ECO:0000259" key="13">
    <source>
        <dbReference type="PROSITE" id="PS50887"/>
    </source>
</evidence>
<dbReference type="InterPro" id="IPR013408">
    <property type="entry name" value="Cas10/Csm1"/>
</dbReference>
<protein>
    <recommendedName>
        <fullName evidence="2">CRISPR system single-strand-specific deoxyribonuclease Cas10/Csm1 (subtype III-A)</fullName>
    </recommendedName>
    <alternativeName>
        <fullName evidence="11">Cyclic oligoadenylate synthase</fullName>
    </alternativeName>
</protein>
<dbReference type="AlphaFoldDB" id="A0A1I4RNE5"/>
<dbReference type="PANTHER" id="PTHR36528:SF1">
    <property type="entry name" value="CRISPR SYSTEM SINGLE-STRAND-SPECIFIC DEOXYRIBONUCLEASE CAS10_CSM1 (SUBTYPE III-A)"/>
    <property type="match status" value="1"/>
</dbReference>
<keyword evidence="4" id="KW-0540">Nuclease</keyword>
<keyword evidence="12" id="KW-0175">Coiled coil</keyword>
<dbReference type="PANTHER" id="PTHR36528">
    <property type="entry name" value="CRISPR SYSTEM SINGLE-STRAND-SPECIFIC DEOXYRIBONUCLEASE CAS10/CSM1 (SUBTYPE III-A)"/>
    <property type="match status" value="1"/>
</dbReference>
<evidence type="ECO:0000256" key="10">
    <source>
        <dbReference type="ARBA" id="ARBA00023118"/>
    </source>
</evidence>
<dbReference type="Pfam" id="PF22335">
    <property type="entry name" value="Cas10-Cmr2_palm2"/>
    <property type="match status" value="1"/>
</dbReference>
<dbReference type="Proteomes" id="UP000183287">
    <property type="component" value="Unassembled WGS sequence"/>
</dbReference>
<evidence type="ECO:0000256" key="12">
    <source>
        <dbReference type="SAM" id="Coils"/>
    </source>
</evidence>
<evidence type="ECO:0000313" key="14">
    <source>
        <dbReference type="EMBL" id="SFM53453.1"/>
    </source>
</evidence>
<dbReference type="PROSITE" id="PS50887">
    <property type="entry name" value="GGDEF"/>
    <property type="match status" value="1"/>
</dbReference>
<accession>A0A1I4RNE5</accession>
<keyword evidence="8" id="KW-0269">Exonuclease</keyword>
<keyword evidence="15" id="KW-1185">Reference proteome</keyword>
<dbReference type="Pfam" id="PF18211">
    <property type="entry name" value="Csm1_B"/>
    <property type="match status" value="1"/>
</dbReference>
<evidence type="ECO:0000256" key="4">
    <source>
        <dbReference type="ARBA" id="ARBA00022722"/>
    </source>
</evidence>
<dbReference type="InterPro" id="IPR041062">
    <property type="entry name" value="Csm1_B"/>
</dbReference>
<keyword evidence="7" id="KW-0378">Hydrolase</keyword>
<name>A0A1I4RNE5_9PROT</name>
<evidence type="ECO:0000256" key="5">
    <source>
        <dbReference type="ARBA" id="ARBA00022741"/>
    </source>
</evidence>
<dbReference type="InterPro" id="IPR054767">
    <property type="entry name" value="Cas10-Cmr2_palm2"/>
</dbReference>
<dbReference type="GO" id="GO:0004519">
    <property type="term" value="F:endonuclease activity"/>
    <property type="evidence" value="ECO:0007669"/>
    <property type="project" value="UniProtKB-KW"/>
</dbReference>
<keyword evidence="5" id="KW-0547">Nucleotide-binding</keyword>
<dbReference type="InterPro" id="IPR043128">
    <property type="entry name" value="Rev_trsase/Diguanyl_cyclase"/>
</dbReference>
<dbReference type="GO" id="GO:0051607">
    <property type="term" value="P:defense response to virus"/>
    <property type="evidence" value="ECO:0007669"/>
    <property type="project" value="UniProtKB-KW"/>
</dbReference>
<reference evidence="15" key="1">
    <citation type="submission" date="2016-10" db="EMBL/GenBank/DDBJ databases">
        <authorList>
            <person name="Varghese N."/>
            <person name="Submissions S."/>
        </authorList>
    </citation>
    <scope>NUCLEOTIDE SEQUENCE [LARGE SCALE GENOMIC DNA]</scope>
    <source>
        <strain evidence="15">Nm44</strain>
    </source>
</reference>
<evidence type="ECO:0000256" key="11">
    <source>
        <dbReference type="ARBA" id="ARBA00032922"/>
    </source>
</evidence>
<evidence type="ECO:0000256" key="2">
    <source>
        <dbReference type="ARBA" id="ARBA00014333"/>
    </source>
</evidence>
<gene>
    <name evidence="14" type="ORF">SAMN05421863_10343</name>
</gene>
<sequence>MDLLDATTRVALSAYLHDLVKLAERANIDHGGRLDAHKTLYCPWQYQGGYHSHVHAAYTGIAWDALEATGHFPDLKGNCPPFVSIDTDVNLPDSAVNAAAAHHKPDTFLQWVVATADRVASGFERDEFDIRYNNARERDNHYRARLLTLFEQIGKGEITEGDLNWRYLLEPLTPQSLFPHTDCTPSDDAAARAEYHRLWEQLLTDLKRIPKSHCENLSLWLDHFDALWLTVCHAIPAATAFGVKPEVSLYDHSKATAALAAALWRWHHAQDKQAQAVADLKNGWDEKKFLLIQGDFFGIQNFIFAEGGETNKHAHKLLRGRSFQVSLLAECAALTLLDSLSLPPTSQIINAAGKFLIVAPNTDKTHEAIKATQKAFYDWCLQHTYGEIGIGLAATPASCNDFAQKRFGNLTKRLFEALDIAKHQRFNLCNADTPAIFSGFLHQFNNNLGVCKINGRYPAESDSPGYAISHLAKDQIEIGKALTKRARVLVSREADSLKQKSLGLNYFGWRITFVDDAEASGHYGQLAKERKLIRCWDFSLPQEEGKIFGGLAKRFVNTYVPQFDKLDKVVSEKYGRRQEDENFDREYPIKTLHDLACEDRQLDGNGRWHSEIALLTLKGDVDNLGDLFQKGLEKPTFAKWASLSRQINLFFALWLPWFCEHGKDNKDIARYRNTYTVFAGGDDFFLIGPWRSTIALAGEMQKHFERYVVNPGITFSAGMSMTQPKIPAKHLARSAENALGQSKAYKGKKDIIDNEGNLLKNAATLWNQTVSWQDWHVLLSERVDKLEMLLDQAEKNGAKLSTSYLYDLLQLADKAERARLGKNPEDSLWRSQLVYRTTRFIGDRIKSNGDVNTNNRRKQLLEAINQEFTEAFGIHHGTYRLPLSILLYSNRE</sequence>
<evidence type="ECO:0000256" key="7">
    <source>
        <dbReference type="ARBA" id="ARBA00022801"/>
    </source>
</evidence>
<evidence type="ECO:0000256" key="6">
    <source>
        <dbReference type="ARBA" id="ARBA00022759"/>
    </source>
</evidence>
<organism evidence="14 15">
    <name type="scientific">Nitrosomonas communis</name>
    <dbReference type="NCBI Taxonomy" id="44574"/>
    <lineage>
        <taxon>Bacteria</taxon>
        <taxon>Pseudomonadati</taxon>
        <taxon>Pseudomonadota</taxon>
        <taxon>Betaproteobacteria</taxon>
        <taxon>Nitrosomonadales</taxon>
        <taxon>Nitrosomonadaceae</taxon>
        <taxon>Nitrosomonas</taxon>
    </lineage>
</organism>
<keyword evidence="9" id="KW-0067">ATP-binding</keyword>
<dbReference type="RefSeq" id="WP_074905872.1">
    <property type="nucleotide sequence ID" value="NZ_FOUB01000034.1"/>
</dbReference>
<feature type="coiled-coil region" evidence="12">
    <location>
        <begin position="776"/>
        <end position="803"/>
    </location>
</feature>
<evidence type="ECO:0000256" key="8">
    <source>
        <dbReference type="ARBA" id="ARBA00022839"/>
    </source>
</evidence>
<evidence type="ECO:0000256" key="9">
    <source>
        <dbReference type="ARBA" id="ARBA00022840"/>
    </source>
</evidence>
<keyword evidence="3" id="KW-0808">Transferase</keyword>
<comment type="similarity">
    <text evidence="1">Belongs to the CRISPR-associated Cas10/Csm1 family.</text>
</comment>
<dbReference type="Gene3D" id="3.30.70.270">
    <property type="match status" value="1"/>
</dbReference>
<dbReference type="EMBL" id="FOUB01000034">
    <property type="protein sequence ID" value="SFM53453.1"/>
    <property type="molecule type" value="Genomic_DNA"/>
</dbReference>
<evidence type="ECO:0000313" key="15">
    <source>
        <dbReference type="Proteomes" id="UP000183287"/>
    </source>
</evidence>
<feature type="domain" description="GGDEF" evidence="13">
    <location>
        <begin position="612"/>
        <end position="756"/>
    </location>
</feature>